<dbReference type="InterPro" id="IPR050809">
    <property type="entry name" value="UgpAE/MalFG_permease"/>
</dbReference>
<evidence type="ECO:0000256" key="3">
    <source>
        <dbReference type="ARBA" id="ARBA00022475"/>
    </source>
</evidence>
<feature type="domain" description="ABC transmembrane type-1" evidence="8">
    <location>
        <begin position="106"/>
        <end position="319"/>
    </location>
</feature>
<dbReference type="InterPro" id="IPR000515">
    <property type="entry name" value="MetI-like"/>
</dbReference>
<dbReference type="RefSeq" id="WP_052113391.1">
    <property type="nucleotide sequence ID" value="NZ_BJYK01000014.1"/>
</dbReference>
<dbReference type="Proteomes" id="UP000321484">
    <property type="component" value="Unassembled WGS sequence"/>
</dbReference>
<dbReference type="PANTHER" id="PTHR43227">
    <property type="entry name" value="BLL4140 PROTEIN"/>
    <property type="match status" value="1"/>
</dbReference>
<dbReference type="OrthoDB" id="9805974at2"/>
<protein>
    <submittedName>
        <fullName evidence="9">Sugar ABC transporter permease</fullName>
    </submittedName>
</protein>
<evidence type="ECO:0000313" key="9">
    <source>
        <dbReference type="EMBL" id="GEN81629.1"/>
    </source>
</evidence>
<organism evidence="9 10">
    <name type="scientific">Actinotalea fermentans</name>
    <dbReference type="NCBI Taxonomy" id="43671"/>
    <lineage>
        <taxon>Bacteria</taxon>
        <taxon>Bacillati</taxon>
        <taxon>Actinomycetota</taxon>
        <taxon>Actinomycetes</taxon>
        <taxon>Micrococcales</taxon>
        <taxon>Cellulomonadaceae</taxon>
        <taxon>Actinotalea</taxon>
    </lineage>
</organism>
<keyword evidence="5 7" id="KW-1133">Transmembrane helix</keyword>
<dbReference type="Gene3D" id="1.10.3720.10">
    <property type="entry name" value="MetI-like"/>
    <property type="match status" value="1"/>
</dbReference>
<feature type="transmembrane region" description="Helical" evidence="7">
    <location>
        <begin position="297"/>
        <end position="322"/>
    </location>
</feature>
<accession>A0A511Z2F3</accession>
<keyword evidence="4 7" id="KW-0812">Transmembrane</keyword>
<feature type="transmembrane region" description="Helical" evidence="7">
    <location>
        <begin position="237"/>
        <end position="259"/>
    </location>
</feature>
<dbReference type="EMBL" id="BJYK01000014">
    <property type="protein sequence ID" value="GEN81629.1"/>
    <property type="molecule type" value="Genomic_DNA"/>
</dbReference>
<dbReference type="Pfam" id="PF00528">
    <property type="entry name" value="BPD_transp_1"/>
    <property type="match status" value="1"/>
</dbReference>
<keyword evidence="2 7" id="KW-0813">Transport</keyword>
<keyword evidence="3" id="KW-1003">Cell membrane</keyword>
<sequence length="329" mass="35216">MERNAPGDAIHLAPRRVAEATRAPAPVRAARHGRRGSLVDRRRRSGMLLTLPALLTLAATALYPLLWTMSLSFQSFSLAVGGEEPAFAGLANYERVLGDAAFWTAIGQTVGYVTVTLTVELLVGLPIALVLHRETRGRKVLRLVVALPLMIAPVVAAMAGKFLFSPGYGLVNEGLAALGIDGPAWFADPWLARAAVLSTNAWLALPFVVLVLLAGLANIPGELREAAVTDGAGRWRILWHITLPLLRPSILIILVIRLADAFRVFDAVYVMTGGGPGSATEVLSTYLYRQMFTRTDFAGGAATSVLFVLVIGICAGAVFLSLRGRRGER</sequence>
<dbReference type="InterPro" id="IPR035906">
    <property type="entry name" value="MetI-like_sf"/>
</dbReference>
<dbReference type="PROSITE" id="PS50928">
    <property type="entry name" value="ABC_TM1"/>
    <property type="match status" value="1"/>
</dbReference>
<dbReference type="GO" id="GO:0005886">
    <property type="term" value="C:plasma membrane"/>
    <property type="evidence" value="ECO:0007669"/>
    <property type="project" value="UniProtKB-SubCell"/>
</dbReference>
<evidence type="ECO:0000256" key="4">
    <source>
        <dbReference type="ARBA" id="ARBA00022692"/>
    </source>
</evidence>
<comment type="caution">
    <text evidence="9">The sequence shown here is derived from an EMBL/GenBank/DDBJ whole genome shotgun (WGS) entry which is preliminary data.</text>
</comment>
<proteinExistence type="inferred from homology"/>
<gene>
    <name evidence="9" type="ORF">AFE02nite_33630</name>
</gene>
<evidence type="ECO:0000259" key="8">
    <source>
        <dbReference type="PROSITE" id="PS50928"/>
    </source>
</evidence>
<comment type="subcellular location">
    <subcellularLocation>
        <location evidence="1 7">Cell membrane</location>
        <topology evidence="1 7">Multi-pass membrane protein</topology>
    </subcellularLocation>
</comment>
<evidence type="ECO:0000256" key="7">
    <source>
        <dbReference type="RuleBase" id="RU363032"/>
    </source>
</evidence>
<reference evidence="9 10" key="1">
    <citation type="submission" date="2019-07" db="EMBL/GenBank/DDBJ databases">
        <title>Whole genome shotgun sequence of Actinotalea fermentans NBRC 105374.</title>
        <authorList>
            <person name="Hosoyama A."/>
            <person name="Uohara A."/>
            <person name="Ohji S."/>
            <person name="Ichikawa N."/>
        </authorList>
    </citation>
    <scope>NUCLEOTIDE SEQUENCE [LARGE SCALE GENOMIC DNA]</scope>
    <source>
        <strain evidence="9 10">NBRC 105374</strain>
    </source>
</reference>
<feature type="transmembrane region" description="Helical" evidence="7">
    <location>
        <begin position="143"/>
        <end position="164"/>
    </location>
</feature>
<feature type="transmembrane region" description="Helical" evidence="7">
    <location>
        <begin position="47"/>
        <end position="66"/>
    </location>
</feature>
<evidence type="ECO:0000313" key="10">
    <source>
        <dbReference type="Proteomes" id="UP000321484"/>
    </source>
</evidence>
<evidence type="ECO:0000256" key="2">
    <source>
        <dbReference type="ARBA" id="ARBA00022448"/>
    </source>
</evidence>
<keyword evidence="10" id="KW-1185">Reference proteome</keyword>
<dbReference type="SUPFAM" id="SSF161098">
    <property type="entry name" value="MetI-like"/>
    <property type="match status" value="1"/>
</dbReference>
<dbReference type="PANTHER" id="PTHR43227:SF8">
    <property type="entry name" value="DIACETYLCHITOBIOSE UPTAKE SYSTEM PERMEASE PROTEIN DASB"/>
    <property type="match status" value="1"/>
</dbReference>
<dbReference type="AlphaFoldDB" id="A0A511Z2F3"/>
<name>A0A511Z2F3_9CELL</name>
<evidence type="ECO:0000256" key="6">
    <source>
        <dbReference type="ARBA" id="ARBA00023136"/>
    </source>
</evidence>
<dbReference type="CDD" id="cd06261">
    <property type="entry name" value="TM_PBP2"/>
    <property type="match status" value="1"/>
</dbReference>
<evidence type="ECO:0000256" key="1">
    <source>
        <dbReference type="ARBA" id="ARBA00004651"/>
    </source>
</evidence>
<keyword evidence="6 7" id="KW-0472">Membrane</keyword>
<dbReference type="GO" id="GO:0055085">
    <property type="term" value="P:transmembrane transport"/>
    <property type="evidence" value="ECO:0007669"/>
    <property type="project" value="InterPro"/>
</dbReference>
<feature type="transmembrane region" description="Helical" evidence="7">
    <location>
        <begin position="190"/>
        <end position="216"/>
    </location>
</feature>
<evidence type="ECO:0000256" key="5">
    <source>
        <dbReference type="ARBA" id="ARBA00022989"/>
    </source>
</evidence>
<feature type="transmembrane region" description="Helical" evidence="7">
    <location>
        <begin position="110"/>
        <end position="131"/>
    </location>
</feature>
<comment type="similarity">
    <text evidence="7">Belongs to the binding-protein-dependent transport system permease family.</text>
</comment>